<gene>
    <name evidence="1" type="ORF">LCGC14_2068060</name>
</gene>
<feature type="non-terminal residue" evidence="1">
    <location>
        <position position="69"/>
    </location>
</feature>
<evidence type="ECO:0000313" key="1">
    <source>
        <dbReference type="EMBL" id="KKL74119.1"/>
    </source>
</evidence>
<dbReference type="EMBL" id="LAZR01024752">
    <property type="protein sequence ID" value="KKL74119.1"/>
    <property type="molecule type" value="Genomic_DNA"/>
</dbReference>
<dbReference type="AlphaFoldDB" id="A0A0F9EJC9"/>
<comment type="caution">
    <text evidence="1">The sequence shown here is derived from an EMBL/GenBank/DDBJ whole genome shotgun (WGS) entry which is preliminary data.</text>
</comment>
<reference evidence="1" key="1">
    <citation type="journal article" date="2015" name="Nature">
        <title>Complex archaea that bridge the gap between prokaryotes and eukaryotes.</title>
        <authorList>
            <person name="Spang A."/>
            <person name="Saw J.H."/>
            <person name="Jorgensen S.L."/>
            <person name="Zaremba-Niedzwiedzka K."/>
            <person name="Martijn J."/>
            <person name="Lind A.E."/>
            <person name="van Eijk R."/>
            <person name="Schleper C."/>
            <person name="Guy L."/>
            <person name="Ettema T.J."/>
        </authorList>
    </citation>
    <scope>NUCLEOTIDE SEQUENCE</scope>
</reference>
<protein>
    <submittedName>
        <fullName evidence="1">Uncharacterized protein</fullName>
    </submittedName>
</protein>
<sequence>MKKLLLTILFLFFAQSLFAQYPIRDDAGEFQFIDKTTGDFVTVDITNKTFTISGVTAVFKLNTLTTVER</sequence>
<name>A0A0F9EJC9_9ZZZZ</name>
<accession>A0A0F9EJC9</accession>
<organism evidence="1">
    <name type="scientific">marine sediment metagenome</name>
    <dbReference type="NCBI Taxonomy" id="412755"/>
    <lineage>
        <taxon>unclassified sequences</taxon>
        <taxon>metagenomes</taxon>
        <taxon>ecological metagenomes</taxon>
    </lineage>
</organism>
<proteinExistence type="predicted"/>